<dbReference type="PROSITE" id="PS52040">
    <property type="entry name" value="TOPO_IIA"/>
    <property type="match status" value="1"/>
</dbReference>
<keyword evidence="6 7" id="KW-0413">Isomerase</keyword>
<evidence type="ECO:0000256" key="8">
    <source>
        <dbReference type="SAM" id="MobiDB-lite"/>
    </source>
</evidence>
<dbReference type="AlphaFoldDB" id="A0A7S3VNX5"/>
<evidence type="ECO:0000256" key="5">
    <source>
        <dbReference type="ARBA" id="ARBA00023125"/>
    </source>
</evidence>
<dbReference type="InterPro" id="IPR013758">
    <property type="entry name" value="Topo_IIA_A/C_ab"/>
</dbReference>
<reference evidence="10" key="1">
    <citation type="submission" date="2021-01" db="EMBL/GenBank/DDBJ databases">
        <authorList>
            <person name="Corre E."/>
            <person name="Pelletier E."/>
            <person name="Niang G."/>
            <person name="Scheremetjew M."/>
            <person name="Finn R."/>
            <person name="Kale V."/>
            <person name="Holt S."/>
            <person name="Cochrane G."/>
            <person name="Meng A."/>
            <person name="Brown T."/>
            <person name="Cohen L."/>
        </authorList>
    </citation>
    <scope>NUCLEOTIDE SEQUENCE</scope>
    <source>
        <strain evidence="10">CCMP1320</strain>
    </source>
</reference>
<dbReference type="InterPro" id="IPR002205">
    <property type="entry name" value="Topo_IIA_dom_A"/>
</dbReference>
<dbReference type="PANTHER" id="PTHR43493:SF5">
    <property type="entry name" value="DNA GYRASE SUBUNIT A, CHLOROPLASTIC_MITOCHONDRIAL"/>
    <property type="match status" value="1"/>
</dbReference>
<feature type="domain" description="Topo IIA-type catalytic" evidence="9">
    <location>
        <begin position="154"/>
        <end position="636"/>
    </location>
</feature>
<evidence type="ECO:0000259" key="9">
    <source>
        <dbReference type="PROSITE" id="PS52040"/>
    </source>
</evidence>
<dbReference type="InterPro" id="IPR050220">
    <property type="entry name" value="Type_II_DNA_Topoisomerases"/>
</dbReference>
<evidence type="ECO:0000256" key="3">
    <source>
        <dbReference type="ARBA" id="ARBA00012895"/>
    </source>
</evidence>
<evidence type="ECO:0000256" key="4">
    <source>
        <dbReference type="ARBA" id="ARBA00023029"/>
    </source>
</evidence>
<keyword evidence="4 7" id="KW-0799">Topoisomerase</keyword>
<dbReference type="InterPro" id="IPR013757">
    <property type="entry name" value="Topo_IIA_A_a_sf"/>
</dbReference>
<dbReference type="Gene3D" id="2.120.10.90">
    <property type="entry name" value="DNA gyrase/topoisomerase IV, subunit A, C-terminal"/>
    <property type="match status" value="1"/>
</dbReference>
<protein>
    <recommendedName>
        <fullName evidence="3">DNA topoisomerase (ATP-hydrolyzing)</fullName>
        <ecNumber evidence="3">5.6.2.2</ecNumber>
    </recommendedName>
</protein>
<dbReference type="GO" id="GO:0006265">
    <property type="term" value="P:DNA topological change"/>
    <property type="evidence" value="ECO:0007669"/>
    <property type="project" value="UniProtKB-UniRule"/>
</dbReference>
<feature type="region of interest" description="Disordered" evidence="8">
    <location>
        <begin position="746"/>
        <end position="816"/>
    </location>
</feature>
<dbReference type="Pfam" id="PF00521">
    <property type="entry name" value="DNA_topoisoIV"/>
    <property type="match status" value="1"/>
</dbReference>
<keyword evidence="5 7" id="KW-0238">DNA-binding</keyword>
<dbReference type="SUPFAM" id="SSF56719">
    <property type="entry name" value="Type II DNA topoisomerase"/>
    <property type="match status" value="1"/>
</dbReference>
<dbReference type="GO" id="GO:0003677">
    <property type="term" value="F:DNA binding"/>
    <property type="evidence" value="ECO:0007669"/>
    <property type="project" value="UniProtKB-UniRule"/>
</dbReference>
<feature type="region of interest" description="Disordered" evidence="8">
    <location>
        <begin position="371"/>
        <end position="390"/>
    </location>
</feature>
<comment type="catalytic activity">
    <reaction evidence="1 7">
        <text>ATP-dependent breakage, passage and rejoining of double-stranded DNA.</text>
        <dbReference type="EC" id="5.6.2.2"/>
    </reaction>
</comment>
<evidence type="ECO:0000256" key="6">
    <source>
        <dbReference type="ARBA" id="ARBA00023235"/>
    </source>
</evidence>
<dbReference type="Gene3D" id="3.90.199.10">
    <property type="entry name" value="Topoisomerase II, domain 5"/>
    <property type="match status" value="1"/>
</dbReference>
<feature type="compositionally biased region" description="Low complexity" evidence="8">
    <location>
        <begin position="757"/>
        <end position="785"/>
    </location>
</feature>
<dbReference type="GO" id="GO:0005524">
    <property type="term" value="F:ATP binding"/>
    <property type="evidence" value="ECO:0007669"/>
    <property type="project" value="InterPro"/>
</dbReference>
<dbReference type="GO" id="GO:0003918">
    <property type="term" value="F:DNA topoisomerase type II (double strand cut, ATP-hydrolyzing) activity"/>
    <property type="evidence" value="ECO:0007669"/>
    <property type="project" value="UniProtKB-EC"/>
</dbReference>
<dbReference type="GO" id="GO:0009330">
    <property type="term" value="C:DNA topoisomerase type II (double strand cut, ATP-hydrolyzing) complex"/>
    <property type="evidence" value="ECO:0007669"/>
    <property type="project" value="TreeGrafter"/>
</dbReference>
<dbReference type="PANTHER" id="PTHR43493">
    <property type="entry name" value="DNA GYRASE/TOPOISOMERASE SUBUNIT A"/>
    <property type="match status" value="1"/>
</dbReference>
<dbReference type="InterPro" id="IPR006691">
    <property type="entry name" value="GyrA/parC_rep"/>
</dbReference>
<dbReference type="FunFam" id="3.30.1360.40:FF:000002">
    <property type="entry name" value="DNA gyrase subunit A"/>
    <property type="match status" value="1"/>
</dbReference>
<dbReference type="SMART" id="SM00434">
    <property type="entry name" value="TOP4c"/>
    <property type="match status" value="1"/>
</dbReference>
<evidence type="ECO:0000256" key="2">
    <source>
        <dbReference type="ARBA" id="ARBA00008263"/>
    </source>
</evidence>
<gene>
    <name evidence="10" type="ORF">DTER00134_LOCUS12792</name>
</gene>
<dbReference type="InterPro" id="IPR013760">
    <property type="entry name" value="Topo_IIA-like_dom_sf"/>
</dbReference>
<accession>A0A7S3VNX5</accession>
<evidence type="ECO:0000313" key="10">
    <source>
        <dbReference type="EMBL" id="CAE0497719.1"/>
    </source>
</evidence>
<dbReference type="CDD" id="cd00187">
    <property type="entry name" value="TOP4c"/>
    <property type="match status" value="1"/>
</dbReference>
<evidence type="ECO:0000256" key="1">
    <source>
        <dbReference type="ARBA" id="ARBA00000185"/>
    </source>
</evidence>
<dbReference type="Gene3D" id="1.10.268.10">
    <property type="entry name" value="Topoisomerase, domain 3"/>
    <property type="match status" value="1"/>
</dbReference>
<dbReference type="InterPro" id="IPR035516">
    <property type="entry name" value="Gyrase/topoIV_suA_C"/>
</dbReference>
<evidence type="ECO:0000256" key="7">
    <source>
        <dbReference type="PROSITE-ProRule" id="PRU01384"/>
    </source>
</evidence>
<dbReference type="EC" id="5.6.2.2" evidence="3"/>
<dbReference type="NCBIfam" id="NF004044">
    <property type="entry name" value="PRK05561.1"/>
    <property type="match status" value="1"/>
</dbReference>
<dbReference type="Pfam" id="PF03989">
    <property type="entry name" value="DNA_gyraseA_C"/>
    <property type="match status" value="5"/>
</dbReference>
<dbReference type="Gene3D" id="3.30.1360.40">
    <property type="match status" value="1"/>
</dbReference>
<feature type="active site" description="O-(5'-phospho-DNA)-tyrosine intermediate" evidence="7">
    <location>
        <position position="242"/>
    </location>
</feature>
<organism evidence="10">
    <name type="scientific">Dunaliella tertiolecta</name>
    <name type="common">Green alga</name>
    <dbReference type="NCBI Taxonomy" id="3047"/>
    <lineage>
        <taxon>Eukaryota</taxon>
        <taxon>Viridiplantae</taxon>
        <taxon>Chlorophyta</taxon>
        <taxon>core chlorophytes</taxon>
        <taxon>Chlorophyceae</taxon>
        <taxon>CS clade</taxon>
        <taxon>Chlamydomonadales</taxon>
        <taxon>Dunaliellaceae</taxon>
        <taxon>Dunaliella</taxon>
    </lineage>
</organism>
<name>A0A7S3VNX5_DUNTE</name>
<proteinExistence type="inferred from homology"/>
<sequence length="1057" mass="111699">MQSHPGQLTHGPKGSINVAYPMQAISNCCASQRWPFASSTLTAQGSTRRQFKNCRQAESTRSFNESSFLRKPVTCLAIPPLYNSMLARGYFEQQQPVSTRLLVSAAASRGSGGAGLADPPPEPFVEHIEERELHVEASESYLAYAMSVIVGRALPDVRDGLKPVHRRILFAMHDLGLAHNKPYRKCARVVGEVLGKYHPHGDSAVYDALVRLAQDFSMRHPLIAGHGNFGSLDDDPPAAMRYTECRLQSLAADMLLTNLDEKVVKFVPTFDGSQDEPSVLPANIPHLLVNGTNGIAVGIATRIPPHNLKEVVAGLSAFIKNQDITNEELRQFVPGPDFPTGGVIGVGQGLVDAYETGSGSVLLRAKVNVEEGEDGAPSGSSKSRTRSRRPTATNIVISEVPFQTSKAELVVKIAELVEAKTLEGVVDVRDESDRQGLRVVVELKPGVSSDVVLAGLYKHTRLESRVPCNMVALVDGAPKQLALRDFFKHFLAFRCDILIKRAQNQLGKAQDRLHLVSGFLAAMARLDDVVQLIREAKDTAAARAALMNDIQLSVTQADATLALPLRRLTSMERSALEGELKQVSASIADLEDFLARPERILALVDSEAQAVAAKHGTPRKSVIISEEEASGKVAEAAATAAAAAAAASEVLLMASARRFVHRVPSAVFEAQNRGGKGKLGAGLREGDCLTQVVRTTEGNRVLVVTSTGHAYSIPAAAIPPPSRSGYGSAIAQVLNTASSVPMVALVPLKPQPPPNTTPAGPSTASSPPQAAPAAQPNSAAQPAATADRHEASSSGDGGSDICAQRTEGDEAEGHAKRKAAAGDQFLLLLTVGGNIKRTPLTSNYYKTTKSGFSVMKMDSELDPVGWAASCGLHDFVLLASSSGRLLSFPVSQIPQVSRQGGSVKGMKLQDGHRVVGMTLVPSSVASSSISGGLVELPGHRLSVLLVTAGGKGKRISLPDLRMGNRGTMGSPCNLNARGTEGDTLAALALVNPNDEVLLGSVRGKIMRLQASSVEVASPKNASRVLMDLHDGDSVQTIAVIPTANKANDSSSSGSSSD</sequence>
<dbReference type="EMBL" id="HBIP01021433">
    <property type="protein sequence ID" value="CAE0497719.1"/>
    <property type="molecule type" value="Transcribed_RNA"/>
</dbReference>
<comment type="similarity">
    <text evidence="2">Belongs to the type II topoisomerase GyrA/ParC subunit family.</text>
</comment>
<dbReference type="SUPFAM" id="SSF101904">
    <property type="entry name" value="GyrA/ParC C-terminal domain-like"/>
    <property type="match status" value="2"/>
</dbReference>